<evidence type="ECO:0000256" key="7">
    <source>
        <dbReference type="ARBA" id="ARBA00022781"/>
    </source>
</evidence>
<comment type="similarity">
    <text evidence="2 12">Belongs to the ATPase protein 8 family.</text>
</comment>
<gene>
    <name evidence="14" type="primary">ATP8</name>
</gene>
<keyword evidence="8 13" id="KW-1133">Transmembrane helix</keyword>
<evidence type="ECO:0000256" key="8">
    <source>
        <dbReference type="ARBA" id="ARBA00022989"/>
    </source>
</evidence>
<keyword evidence="4 12" id="KW-0813">Transport</keyword>
<dbReference type="GO" id="GO:0031966">
    <property type="term" value="C:mitochondrial membrane"/>
    <property type="evidence" value="ECO:0007669"/>
    <property type="project" value="UniProtKB-SubCell"/>
</dbReference>
<dbReference type="EMBL" id="MW846255">
    <property type="protein sequence ID" value="UDD74657.1"/>
    <property type="molecule type" value="Genomic_DNA"/>
</dbReference>
<evidence type="ECO:0000256" key="9">
    <source>
        <dbReference type="ARBA" id="ARBA00023065"/>
    </source>
</evidence>
<dbReference type="GO" id="GO:0015078">
    <property type="term" value="F:proton transmembrane transporter activity"/>
    <property type="evidence" value="ECO:0007669"/>
    <property type="project" value="InterPro"/>
</dbReference>
<keyword evidence="7 12" id="KW-0375">Hydrogen ion transport</keyword>
<evidence type="ECO:0000256" key="4">
    <source>
        <dbReference type="ARBA" id="ARBA00022448"/>
    </source>
</evidence>
<name>A0A8K1K7M0_9DIPT</name>
<comment type="subcellular location">
    <subcellularLocation>
        <location evidence="1 12">Mitochondrion membrane</location>
        <topology evidence="1 12">Single-pass membrane protein</topology>
    </subcellularLocation>
</comment>
<evidence type="ECO:0000256" key="1">
    <source>
        <dbReference type="ARBA" id="ARBA00004304"/>
    </source>
</evidence>
<dbReference type="Pfam" id="PF00895">
    <property type="entry name" value="ATP-synt_8"/>
    <property type="match status" value="1"/>
</dbReference>
<accession>A0A8K1K7M0</accession>
<dbReference type="AlphaFoldDB" id="A0A8K1K7M0"/>
<keyword evidence="11 13" id="KW-0472">Membrane</keyword>
<evidence type="ECO:0000256" key="13">
    <source>
        <dbReference type="SAM" id="Phobius"/>
    </source>
</evidence>
<geneLocation type="mitochondrion" evidence="14"/>
<evidence type="ECO:0000256" key="3">
    <source>
        <dbReference type="ARBA" id="ARBA00011291"/>
    </source>
</evidence>
<dbReference type="GO" id="GO:0015986">
    <property type="term" value="P:proton motive force-driven ATP synthesis"/>
    <property type="evidence" value="ECO:0007669"/>
    <property type="project" value="InterPro"/>
</dbReference>
<dbReference type="RefSeq" id="YP_010225780.1">
    <property type="nucleotide sequence ID" value="NC_059037.1"/>
</dbReference>
<keyword evidence="5 12" id="KW-0138">CF(0)</keyword>
<proteinExistence type="inferred from homology"/>
<evidence type="ECO:0000256" key="5">
    <source>
        <dbReference type="ARBA" id="ARBA00022547"/>
    </source>
</evidence>
<evidence type="ECO:0000256" key="12">
    <source>
        <dbReference type="RuleBase" id="RU003661"/>
    </source>
</evidence>
<evidence type="ECO:0000256" key="6">
    <source>
        <dbReference type="ARBA" id="ARBA00022692"/>
    </source>
</evidence>
<protein>
    <recommendedName>
        <fullName evidence="12">ATP synthase complex subunit 8</fullName>
    </recommendedName>
</protein>
<dbReference type="InterPro" id="IPR001421">
    <property type="entry name" value="ATP8_metazoa"/>
</dbReference>
<keyword evidence="9 12" id="KW-0406">Ion transport</keyword>
<evidence type="ECO:0000256" key="2">
    <source>
        <dbReference type="ARBA" id="ARBA00008892"/>
    </source>
</evidence>
<evidence type="ECO:0000256" key="11">
    <source>
        <dbReference type="ARBA" id="ARBA00023136"/>
    </source>
</evidence>
<keyword evidence="6 12" id="KW-0812">Transmembrane</keyword>
<comment type="subunit">
    <text evidence="3">F-type ATPases have 2 components, CF(1) - the catalytic core - and CF(0) - the membrane proton channel.</text>
</comment>
<evidence type="ECO:0000256" key="10">
    <source>
        <dbReference type="ARBA" id="ARBA00023128"/>
    </source>
</evidence>
<evidence type="ECO:0000313" key="14">
    <source>
        <dbReference type="EMBL" id="UDD74657.1"/>
    </source>
</evidence>
<keyword evidence="10 12" id="KW-0496">Mitochondrion</keyword>
<dbReference type="CTD" id="4509"/>
<sequence length="54" mass="6745">MPQMAPISWLILFFVFFITMILFNIMNYYCFFFKNLNQNEKKNNLINNSLNWKW</sequence>
<dbReference type="GO" id="GO:0045259">
    <property type="term" value="C:proton-transporting ATP synthase complex"/>
    <property type="evidence" value="ECO:0007669"/>
    <property type="project" value="UniProtKB-KW"/>
</dbReference>
<feature type="transmembrane region" description="Helical" evidence="13">
    <location>
        <begin position="6"/>
        <end position="32"/>
    </location>
</feature>
<dbReference type="GeneID" id="68679736"/>
<reference evidence="14" key="1">
    <citation type="submission" date="2021-04" db="EMBL/GenBank/DDBJ databases">
        <title>Mitogenomes provide new insights into the evolutionary history of #Prodiamesinae (Diptera: Chironomidae)#.</title>
        <authorList>
            <person name="Lin X.-L."/>
            <person name="Zhao Y.-M."/>
            <person name="Yan L.-P."/>
            <person name="Bu W.-J."/>
            <person name="Wang X.-H."/>
            <person name="Zheng C.-G."/>
        </authorList>
    </citation>
    <scope>NUCLEOTIDE SEQUENCE</scope>
</reference>
<organism evidence="14">
    <name type="scientific">Propsilocerus sinicus</name>
    <dbReference type="NCBI Taxonomy" id="2789522"/>
    <lineage>
        <taxon>Eukaryota</taxon>
        <taxon>Metazoa</taxon>
        <taxon>Ecdysozoa</taxon>
        <taxon>Arthropoda</taxon>
        <taxon>Hexapoda</taxon>
        <taxon>Insecta</taxon>
        <taxon>Pterygota</taxon>
        <taxon>Neoptera</taxon>
        <taxon>Endopterygota</taxon>
        <taxon>Diptera</taxon>
        <taxon>Nematocera</taxon>
        <taxon>Chironomoidea</taxon>
        <taxon>Chironomidae</taxon>
        <taxon>Propsilocerus</taxon>
    </lineage>
</organism>